<feature type="compositionally biased region" description="Basic and acidic residues" evidence="1">
    <location>
        <begin position="75"/>
        <end position="84"/>
    </location>
</feature>
<keyword evidence="3" id="KW-1185">Reference proteome</keyword>
<sequence>MMKISGEVVSTKPVSLSRASKLISRFAAVDNGSSPTVSIYLQRTAEAFNNLVQFHENRRFKETSNNLETIPNQRNTDEEIVEKSRSKKKKLNVDEAEVLNGEEKKKKKRRKKNNEGFELVSERQWMVNVYYMGNNMLKFFVEASNLKKAICYNQLP</sequence>
<protein>
    <submittedName>
        <fullName evidence="2">Uncharacterized protein</fullName>
    </submittedName>
</protein>
<dbReference type="PANTHER" id="PTHR48227">
    <property type="entry name" value="DNA TOPOISOMERASE 1-LIKE"/>
    <property type="match status" value="1"/>
</dbReference>
<proteinExistence type="predicted"/>
<evidence type="ECO:0000313" key="3">
    <source>
        <dbReference type="Proteomes" id="UP001634393"/>
    </source>
</evidence>
<feature type="region of interest" description="Disordered" evidence="1">
    <location>
        <begin position="66"/>
        <end position="114"/>
    </location>
</feature>
<evidence type="ECO:0000256" key="1">
    <source>
        <dbReference type="SAM" id="MobiDB-lite"/>
    </source>
</evidence>
<gene>
    <name evidence="2" type="ORF">ACJIZ3_025109</name>
</gene>
<comment type="caution">
    <text evidence="2">The sequence shown here is derived from an EMBL/GenBank/DDBJ whole genome shotgun (WGS) entry which is preliminary data.</text>
</comment>
<organism evidence="2 3">
    <name type="scientific">Penstemon smallii</name>
    <dbReference type="NCBI Taxonomy" id="265156"/>
    <lineage>
        <taxon>Eukaryota</taxon>
        <taxon>Viridiplantae</taxon>
        <taxon>Streptophyta</taxon>
        <taxon>Embryophyta</taxon>
        <taxon>Tracheophyta</taxon>
        <taxon>Spermatophyta</taxon>
        <taxon>Magnoliopsida</taxon>
        <taxon>eudicotyledons</taxon>
        <taxon>Gunneridae</taxon>
        <taxon>Pentapetalae</taxon>
        <taxon>asterids</taxon>
        <taxon>lamiids</taxon>
        <taxon>Lamiales</taxon>
        <taxon>Plantaginaceae</taxon>
        <taxon>Cheloneae</taxon>
        <taxon>Penstemon</taxon>
    </lineage>
</organism>
<accession>A0ABD3TVX9</accession>
<dbReference type="EMBL" id="JBJXBP010000003">
    <property type="protein sequence ID" value="KAL3840518.1"/>
    <property type="molecule type" value="Genomic_DNA"/>
</dbReference>
<dbReference type="AlphaFoldDB" id="A0ABD3TVX9"/>
<dbReference type="PANTHER" id="PTHR48227:SF1">
    <property type="entry name" value="DNA LIGASE 1-LIKE"/>
    <property type="match status" value="1"/>
</dbReference>
<name>A0ABD3TVX9_9LAMI</name>
<dbReference type="Proteomes" id="UP001634393">
    <property type="component" value="Unassembled WGS sequence"/>
</dbReference>
<evidence type="ECO:0000313" key="2">
    <source>
        <dbReference type="EMBL" id="KAL3840518.1"/>
    </source>
</evidence>
<reference evidence="2 3" key="1">
    <citation type="submission" date="2024-12" db="EMBL/GenBank/DDBJ databases">
        <title>The unique morphological basis and parallel evolutionary history of personate flowers in Penstemon.</title>
        <authorList>
            <person name="Depatie T.H."/>
            <person name="Wessinger C.A."/>
        </authorList>
    </citation>
    <scope>NUCLEOTIDE SEQUENCE [LARGE SCALE GENOMIC DNA]</scope>
    <source>
        <strain evidence="2">WTNN_2</strain>
        <tissue evidence="2">Leaf</tissue>
    </source>
</reference>